<dbReference type="AlphaFoldDB" id="A0AAT9FLM7"/>
<feature type="signal peptide" evidence="1">
    <location>
        <begin position="1"/>
        <end position="32"/>
    </location>
</feature>
<accession>A0AAT9FLM7</accession>
<proteinExistence type="predicted"/>
<evidence type="ECO:0000256" key="1">
    <source>
        <dbReference type="SAM" id="SignalP"/>
    </source>
</evidence>
<dbReference type="EMBL" id="AP026866">
    <property type="protein sequence ID" value="BDS06826.1"/>
    <property type="molecule type" value="Genomic_DNA"/>
</dbReference>
<feature type="chain" id="PRO_5043557619" evidence="1">
    <location>
        <begin position="33"/>
        <end position="125"/>
    </location>
</feature>
<evidence type="ECO:0000313" key="2">
    <source>
        <dbReference type="EMBL" id="BDS06826.1"/>
    </source>
</evidence>
<name>A0AAT9FLM7_9BACT</name>
<reference evidence="2" key="1">
    <citation type="submission" date="2024-07" db="EMBL/GenBank/DDBJ databases">
        <title>Complete genome sequence of Verrucomicrobiaceae bacterium NT6N.</title>
        <authorList>
            <person name="Huang C."/>
            <person name="Takami H."/>
            <person name="Hamasaki K."/>
        </authorList>
    </citation>
    <scope>NUCLEOTIDE SEQUENCE</scope>
    <source>
        <strain evidence="2">NT6N</strain>
    </source>
</reference>
<organism evidence="2">
    <name type="scientific">Oceaniferula spumae</name>
    <dbReference type="NCBI Taxonomy" id="2979115"/>
    <lineage>
        <taxon>Bacteria</taxon>
        <taxon>Pseudomonadati</taxon>
        <taxon>Verrucomicrobiota</taxon>
        <taxon>Verrucomicrobiia</taxon>
        <taxon>Verrucomicrobiales</taxon>
        <taxon>Verrucomicrobiaceae</taxon>
        <taxon>Oceaniferula</taxon>
    </lineage>
</organism>
<keyword evidence="1" id="KW-0732">Signal</keyword>
<gene>
    <name evidence="2" type="ORF">NT6N_18660</name>
</gene>
<dbReference type="KEGG" id="osu:NT6N_18660"/>
<sequence>MRLQHRLLSLWRLCTFLSMLGLLALSPTRSIAEEKKPENKNAGGEFLLKIMGALADKDRPVWDQQKAEAILADLIKKENAGDFAWEKIPWETDAKKAAARAKKEQKPILTYIFLKRDVGPAAAPC</sequence>
<protein>
    <submittedName>
        <fullName evidence="2">Uncharacterized protein</fullName>
    </submittedName>
</protein>